<sequence length="256" mass="28742">GYRIPFISWPPSAFFCNNRSALDHASFFDSAISDLLLAGSVIEVFTPPTVLNPLTVSVNSVGKRRLILDLRHVNKFIPKVKFKMEDSFLHWRSWGIPLVLYLDDSAGYLHAFSVAQSTASAVRSDLANAVVVANEEKSIWVPTQVLEWLGIVWDLSCGRIIIPHRRIVKLLMALLSLKSGSRSVIPRVVASVTGQIISLTPGYGNITLPMSRFLQSFVKLHSGWDCPLDFRSYQFFSECLQEIDFWLSNCARLNGR</sequence>
<dbReference type="PANTHER" id="PTHR33050:SF7">
    <property type="entry name" value="RIBONUCLEASE H"/>
    <property type="match status" value="1"/>
</dbReference>
<name>A0ABN8PZB4_9CNID</name>
<evidence type="ECO:0000313" key="2">
    <source>
        <dbReference type="Proteomes" id="UP001159405"/>
    </source>
</evidence>
<dbReference type="InterPro" id="IPR052055">
    <property type="entry name" value="Hepadnavirus_pol/RT"/>
</dbReference>
<feature type="non-terminal residue" evidence="1">
    <location>
        <position position="256"/>
    </location>
</feature>
<evidence type="ECO:0000313" key="1">
    <source>
        <dbReference type="EMBL" id="CAH3151331.1"/>
    </source>
</evidence>
<proteinExistence type="predicted"/>
<comment type="caution">
    <text evidence="1">The sequence shown here is derived from an EMBL/GenBank/DDBJ whole genome shotgun (WGS) entry which is preliminary data.</text>
</comment>
<feature type="non-terminal residue" evidence="1">
    <location>
        <position position="1"/>
    </location>
</feature>
<organism evidence="1 2">
    <name type="scientific">Porites lobata</name>
    <dbReference type="NCBI Taxonomy" id="104759"/>
    <lineage>
        <taxon>Eukaryota</taxon>
        <taxon>Metazoa</taxon>
        <taxon>Cnidaria</taxon>
        <taxon>Anthozoa</taxon>
        <taxon>Hexacorallia</taxon>
        <taxon>Scleractinia</taxon>
        <taxon>Fungiina</taxon>
        <taxon>Poritidae</taxon>
        <taxon>Porites</taxon>
    </lineage>
</organism>
<dbReference type="Proteomes" id="UP001159405">
    <property type="component" value="Unassembled WGS sequence"/>
</dbReference>
<protein>
    <recommendedName>
        <fullName evidence="3">Reverse transcriptase</fullName>
    </recommendedName>
</protein>
<gene>
    <name evidence="1" type="ORF">PLOB_00048532</name>
</gene>
<dbReference type="SUPFAM" id="SSF56672">
    <property type="entry name" value="DNA/RNA polymerases"/>
    <property type="match status" value="1"/>
</dbReference>
<dbReference type="InterPro" id="IPR043502">
    <property type="entry name" value="DNA/RNA_pol_sf"/>
</dbReference>
<accession>A0ABN8PZB4</accession>
<reference evidence="1 2" key="1">
    <citation type="submission" date="2022-05" db="EMBL/GenBank/DDBJ databases">
        <authorList>
            <consortium name="Genoscope - CEA"/>
            <person name="William W."/>
        </authorList>
    </citation>
    <scope>NUCLEOTIDE SEQUENCE [LARGE SCALE GENOMIC DNA]</scope>
</reference>
<keyword evidence="2" id="KW-1185">Reference proteome</keyword>
<dbReference type="EMBL" id="CALNXK010000091">
    <property type="protein sequence ID" value="CAH3151331.1"/>
    <property type="molecule type" value="Genomic_DNA"/>
</dbReference>
<evidence type="ECO:0008006" key="3">
    <source>
        <dbReference type="Google" id="ProtNLM"/>
    </source>
</evidence>
<dbReference type="PANTHER" id="PTHR33050">
    <property type="entry name" value="REVERSE TRANSCRIPTASE DOMAIN-CONTAINING PROTEIN"/>
    <property type="match status" value="1"/>
</dbReference>